<comment type="catalytic activity">
    <reaction evidence="1">
        <text>[E2 ubiquitin-conjugating enzyme]-S-ubiquitinyl-L-cysteine + [acceptor protein]-L-lysine = [E2 ubiquitin-conjugating enzyme]-L-cysteine + [acceptor protein]-N(6)-ubiquitinyl-L-lysine.</text>
        <dbReference type="EC" id="2.3.2.31"/>
    </reaction>
</comment>
<evidence type="ECO:0000313" key="14">
    <source>
        <dbReference type="Proteomes" id="UP000070700"/>
    </source>
</evidence>
<evidence type="ECO:0000256" key="9">
    <source>
        <dbReference type="PROSITE-ProRule" id="PRU00175"/>
    </source>
</evidence>
<evidence type="ECO:0000313" key="13">
    <source>
        <dbReference type="EMBL" id="KUJ11963.1"/>
    </source>
</evidence>
<evidence type="ECO:0000256" key="10">
    <source>
        <dbReference type="SAM" id="MobiDB-lite"/>
    </source>
</evidence>
<reference evidence="13 14" key="1">
    <citation type="submission" date="2015-10" db="EMBL/GenBank/DDBJ databases">
        <title>Full genome of DAOMC 229536 Phialocephala scopiformis, a fungal endophyte of spruce producing the potent anti-insectan compound rugulosin.</title>
        <authorList>
            <consortium name="DOE Joint Genome Institute"/>
            <person name="Walker A.K."/>
            <person name="Frasz S.L."/>
            <person name="Seifert K.A."/>
            <person name="Miller J.D."/>
            <person name="Mondo S.J."/>
            <person name="Labutti K."/>
            <person name="Lipzen A."/>
            <person name="Dockter R."/>
            <person name="Kennedy M."/>
            <person name="Grigoriev I.V."/>
            <person name="Spatafora J.W."/>
        </authorList>
    </citation>
    <scope>NUCLEOTIDE SEQUENCE [LARGE SCALE GENOMIC DNA]</scope>
    <source>
        <strain evidence="13 14">CBS 120377</strain>
    </source>
</reference>
<evidence type="ECO:0000256" key="2">
    <source>
        <dbReference type="ARBA" id="ARBA00012251"/>
    </source>
</evidence>
<dbReference type="InterPro" id="IPR001841">
    <property type="entry name" value="Znf_RING"/>
</dbReference>
<feature type="region of interest" description="Disordered" evidence="10">
    <location>
        <begin position="1"/>
        <end position="24"/>
    </location>
</feature>
<dbReference type="GO" id="GO:0061630">
    <property type="term" value="F:ubiquitin protein ligase activity"/>
    <property type="evidence" value="ECO:0007669"/>
    <property type="project" value="UniProtKB-EC"/>
</dbReference>
<dbReference type="KEGG" id="psco:LY89DRAFT_653517"/>
<keyword evidence="8" id="KW-0862">Zinc</keyword>
<dbReference type="STRING" id="149040.A0A194WVG8"/>
<evidence type="ECO:0000256" key="8">
    <source>
        <dbReference type="ARBA" id="ARBA00022833"/>
    </source>
</evidence>
<keyword evidence="4" id="KW-0479">Metal-binding</keyword>
<dbReference type="Pfam" id="PF22191">
    <property type="entry name" value="IBR_1"/>
    <property type="match status" value="1"/>
</dbReference>
<evidence type="ECO:0000256" key="5">
    <source>
        <dbReference type="ARBA" id="ARBA00022737"/>
    </source>
</evidence>
<dbReference type="Gene3D" id="1.20.120.1750">
    <property type="match status" value="1"/>
</dbReference>
<keyword evidence="6 9" id="KW-0863">Zinc-finger</keyword>
<evidence type="ECO:0000256" key="4">
    <source>
        <dbReference type="ARBA" id="ARBA00022723"/>
    </source>
</evidence>
<dbReference type="PROSITE" id="PS50089">
    <property type="entry name" value="ZF_RING_2"/>
    <property type="match status" value="1"/>
</dbReference>
<dbReference type="EC" id="2.3.2.31" evidence="2"/>
<dbReference type="PROSITE" id="PS51873">
    <property type="entry name" value="TRIAD"/>
    <property type="match status" value="1"/>
</dbReference>
<dbReference type="GO" id="GO:0016567">
    <property type="term" value="P:protein ubiquitination"/>
    <property type="evidence" value="ECO:0007669"/>
    <property type="project" value="InterPro"/>
</dbReference>
<dbReference type="GeneID" id="28821982"/>
<dbReference type="Gene3D" id="3.30.40.10">
    <property type="entry name" value="Zinc/RING finger domain, C3HC4 (zinc finger)"/>
    <property type="match status" value="1"/>
</dbReference>
<dbReference type="InterPro" id="IPR031127">
    <property type="entry name" value="E3_UB_ligase_RBR"/>
</dbReference>
<dbReference type="PANTHER" id="PTHR11685">
    <property type="entry name" value="RBR FAMILY RING FINGER AND IBR DOMAIN-CONTAINING"/>
    <property type="match status" value="1"/>
</dbReference>
<protein>
    <recommendedName>
        <fullName evidence="2">RBR-type E3 ubiquitin transferase</fullName>
        <ecNumber evidence="2">2.3.2.31</ecNumber>
    </recommendedName>
</protein>
<keyword evidence="5" id="KW-0677">Repeat</keyword>
<dbReference type="GO" id="GO:0008270">
    <property type="term" value="F:zinc ion binding"/>
    <property type="evidence" value="ECO:0007669"/>
    <property type="project" value="UniProtKB-KW"/>
</dbReference>
<evidence type="ECO:0000256" key="7">
    <source>
        <dbReference type="ARBA" id="ARBA00022786"/>
    </source>
</evidence>
<evidence type="ECO:0000259" key="12">
    <source>
        <dbReference type="PROSITE" id="PS51873"/>
    </source>
</evidence>
<dbReference type="RefSeq" id="XP_018066318.1">
    <property type="nucleotide sequence ID" value="XM_018212256.1"/>
</dbReference>
<keyword evidence="3" id="KW-0808">Transferase</keyword>
<feature type="domain" description="RING-type" evidence="11">
    <location>
        <begin position="209"/>
        <end position="262"/>
    </location>
</feature>
<keyword evidence="7" id="KW-0833">Ubl conjugation pathway</keyword>
<dbReference type="InterPro" id="IPR044066">
    <property type="entry name" value="TRIAD_supradom"/>
</dbReference>
<dbReference type="InterPro" id="IPR013083">
    <property type="entry name" value="Znf_RING/FYVE/PHD"/>
</dbReference>
<dbReference type="EMBL" id="KQ947425">
    <property type="protein sequence ID" value="KUJ11963.1"/>
    <property type="molecule type" value="Genomic_DNA"/>
</dbReference>
<name>A0A194WVG8_MOLSC</name>
<feature type="region of interest" description="Disordered" evidence="10">
    <location>
        <begin position="160"/>
        <end position="198"/>
    </location>
</feature>
<evidence type="ECO:0000256" key="1">
    <source>
        <dbReference type="ARBA" id="ARBA00001798"/>
    </source>
</evidence>
<gene>
    <name evidence="13" type="ORF">LY89DRAFT_653517</name>
</gene>
<feature type="domain" description="RING-type" evidence="12">
    <location>
        <begin position="205"/>
        <end position="431"/>
    </location>
</feature>
<evidence type="ECO:0000256" key="6">
    <source>
        <dbReference type="ARBA" id="ARBA00022771"/>
    </source>
</evidence>
<dbReference type="AlphaFoldDB" id="A0A194WVG8"/>
<dbReference type="CDD" id="cd20335">
    <property type="entry name" value="BRcat_RBR"/>
    <property type="match status" value="1"/>
</dbReference>
<organism evidence="13 14">
    <name type="scientific">Mollisia scopiformis</name>
    <name type="common">Conifer needle endophyte fungus</name>
    <name type="synonym">Phialocephala scopiformis</name>
    <dbReference type="NCBI Taxonomy" id="149040"/>
    <lineage>
        <taxon>Eukaryota</taxon>
        <taxon>Fungi</taxon>
        <taxon>Dikarya</taxon>
        <taxon>Ascomycota</taxon>
        <taxon>Pezizomycotina</taxon>
        <taxon>Leotiomycetes</taxon>
        <taxon>Helotiales</taxon>
        <taxon>Mollisiaceae</taxon>
        <taxon>Mollisia</taxon>
    </lineage>
</organism>
<dbReference type="OrthoDB" id="1431934at2759"/>
<dbReference type="SUPFAM" id="SSF57850">
    <property type="entry name" value="RING/U-box"/>
    <property type="match status" value="3"/>
</dbReference>
<dbReference type="Pfam" id="PF01485">
    <property type="entry name" value="IBR"/>
    <property type="match status" value="1"/>
</dbReference>
<accession>A0A194WVG8</accession>
<feature type="compositionally biased region" description="Low complexity" evidence="10">
    <location>
        <begin position="165"/>
        <end position="182"/>
    </location>
</feature>
<sequence length="433" mass="48477">MRVPSNSTVTNQSSVKQYFRSGEEQEIPKPWTQEMPIYSPAPVQSVYESADVSVFGSPYSLDRAGEADGMGFSNHDEMVEQVAMLNFYEHMMSNKSSSNQIAKENMWGESSSNVASNPSFQGTRTDNLVSDMQNGDKEVRPVEETFGYIDAARFWSDNMNDTDSSHSSPKASTSTASITTLTPQEIRSDNPFINASSPTPIQTNVPTSCIICIEDLTPTLSPPPFITPSCTHQPSLCTSCLSKCITTGLTTKPWNQLTCPECPVPLTYPDIRRHATPSTFARYEELSFRSAVGADADFVWCPAPNCGFGQLHATGMEQPIVRCEKCGFRSCFRHGGVWHERLSCEEFEEMQRERVWKRQVEEEASMSTVEKTTKKCPGCSWPIEKNAGCAHMTYTKCCAQFCWNCFADHKKIDRYGNDQHDVNCQFHTDNLPH</sequence>
<dbReference type="SMART" id="SM00647">
    <property type="entry name" value="IBR"/>
    <property type="match status" value="2"/>
</dbReference>
<dbReference type="Proteomes" id="UP000070700">
    <property type="component" value="Unassembled WGS sequence"/>
</dbReference>
<proteinExistence type="predicted"/>
<evidence type="ECO:0000256" key="3">
    <source>
        <dbReference type="ARBA" id="ARBA00022679"/>
    </source>
</evidence>
<feature type="compositionally biased region" description="Polar residues" evidence="10">
    <location>
        <begin position="1"/>
        <end position="16"/>
    </location>
</feature>
<evidence type="ECO:0000259" key="11">
    <source>
        <dbReference type="PROSITE" id="PS50089"/>
    </source>
</evidence>
<dbReference type="InterPro" id="IPR002867">
    <property type="entry name" value="IBR_dom"/>
</dbReference>
<keyword evidence="14" id="KW-1185">Reference proteome</keyword>
<dbReference type="InParanoid" id="A0A194WVG8"/>